<dbReference type="Proteomes" id="UP000198625">
    <property type="component" value="Unassembled WGS sequence"/>
</dbReference>
<evidence type="ECO:0000313" key="1">
    <source>
        <dbReference type="EMBL" id="SDY94412.1"/>
    </source>
</evidence>
<keyword evidence="2" id="KW-1185">Reference proteome</keyword>
<evidence type="ECO:0008006" key="3">
    <source>
        <dbReference type="Google" id="ProtNLM"/>
    </source>
</evidence>
<gene>
    <name evidence="1" type="ORF">SAMN05660462_01310</name>
</gene>
<evidence type="ECO:0000313" key="2">
    <source>
        <dbReference type="Proteomes" id="UP000198625"/>
    </source>
</evidence>
<dbReference type="RefSeq" id="WP_091728856.1">
    <property type="nucleotide sequence ID" value="NZ_FNQE01000012.1"/>
</dbReference>
<dbReference type="EMBL" id="FNQE01000012">
    <property type="protein sequence ID" value="SDY94412.1"/>
    <property type="molecule type" value="Genomic_DNA"/>
</dbReference>
<dbReference type="AlphaFoldDB" id="A0A1H3NZS5"/>
<name>A0A1H3NZS5_9FIRM</name>
<proteinExistence type="predicted"/>
<organism evidence="1 2">
    <name type="scientific">Proteiniborus ethanoligenes</name>
    <dbReference type="NCBI Taxonomy" id="415015"/>
    <lineage>
        <taxon>Bacteria</taxon>
        <taxon>Bacillati</taxon>
        <taxon>Bacillota</taxon>
        <taxon>Clostridia</taxon>
        <taxon>Eubacteriales</taxon>
        <taxon>Proteiniborus</taxon>
    </lineage>
</organism>
<sequence>MISDGEKIISDNYELILMLDKYLYHTYLISSYDIYYNLMPSNINEYPLTDFLFIDSGGYDGPAIRSHLNEIEKTLGKEIEGIEQILFGGSLSKKTFVEGISDVDALVVVKPDIASGLTPEELGNKFYDLQYLACSYFKTYKYTISS</sequence>
<protein>
    <recommendedName>
        <fullName evidence="3">Nucleotidyltransferase domain-containing protein</fullName>
    </recommendedName>
</protein>
<dbReference type="InterPro" id="IPR043519">
    <property type="entry name" value="NT_sf"/>
</dbReference>
<reference evidence="1 2" key="1">
    <citation type="submission" date="2016-10" db="EMBL/GenBank/DDBJ databases">
        <authorList>
            <person name="de Groot N.N."/>
        </authorList>
    </citation>
    <scope>NUCLEOTIDE SEQUENCE [LARGE SCALE GENOMIC DNA]</scope>
    <source>
        <strain evidence="1 2">DSM 21650</strain>
    </source>
</reference>
<dbReference type="OrthoDB" id="8457080at2"/>
<dbReference type="SUPFAM" id="SSF81301">
    <property type="entry name" value="Nucleotidyltransferase"/>
    <property type="match status" value="1"/>
</dbReference>
<accession>A0A1H3NZS5</accession>